<keyword evidence="2" id="KW-1185">Reference proteome</keyword>
<sequence>MHGMINLHPSREFWESSLETHVDHWFNSFRNEEIRKNWLYSLSGRQLNVIFQHRFQDKLNGQLFADNSLQKHDDISVQQQRKMLIDCSELLLHYYLLSHFSHLKLESAVVEVASSKLNKELIKKFLCKDNKYDKKSLIFILFHTNPEFIKDVFHFDKVQKKGFSSFILQDSPRQMKVPFKSFLSKEIVHELLQEYDSEKGDGFETELRGFFYHKNRIYVFIRRASDKDLLFNSNRIIHGYRPDWILLDFSLHGNQVNISSKNLNEIIKIANSITSRYFEAECLFISMKDHNSILLIAAFLQSSIEGADPNVCSFEELQILKLKLQQDNSFVESIRIIFQEKKVTLFFKKNQHDPSYITVYYSEHVLNKEERENFKLLMKENYGLTILPKAKTAVYLAELGFIRLKEVYFVICAREEDHLDWPHVFYPDCSNEIPISPDFDEECDDMLCEDCCRYILPNTHQKKRFHLLSTDLDLKKIVDWFENLLRISQLIWRKAAEGVYHVSSQDSIVNLVVLDFCTDAVHLTIDKLRIQPTVLITVRENVPDLPIALPVVKMTDLFCECRTLDEVLFEAVEKGIPKLIFNASQQILPIVPLRETKPELPKQPLHLQFTGGVVYINNIEVVNKRAKLCISIFDVLFQQFLHDFSNDVPKEEHKPLSIEKIADLLNFHSEITDLEQQIRNPINKMQRTMKEKLANQLGLSIKRDDVIQTIGWPELACKEYGYRLNPFTLVLKK</sequence>
<gene>
    <name evidence="1" type="ORF">CINCED_3A007476</name>
</gene>
<dbReference type="OrthoDB" id="7146491at2759"/>
<organism evidence="1 2">
    <name type="scientific">Cinara cedri</name>
    <dbReference type="NCBI Taxonomy" id="506608"/>
    <lineage>
        <taxon>Eukaryota</taxon>
        <taxon>Metazoa</taxon>
        <taxon>Ecdysozoa</taxon>
        <taxon>Arthropoda</taxon>
        <taxon>Hexapoda</taxon>
        <taxon>Insecta</taxon>
        <taxon>Pterygota</taxon>
        <taxon>Neoptera</taxon>
        <taxon>Paraneoptera</taxon>
        <taxon>Hemiptera</taxon>
        <taxon>Sternorrhyncha</taxon>
        <taxon>Aphidomorpha</taxon>
        <taxon>Aphidoidea</taxon>
        <taxon>Aphididae</taxon>
        <taxon>Lachninae</taxon>
        <taxon>Cinara</taxon>
    </lineage>
</organism>
<evidence type="ECO:0000313" key="1">
    <source>
        <dbReference type="EMBL" id="VVC46364.1"/>
    </source>
</evidence>
<dbReference type="Proteomes" id="UP000325440">
    <property type="component" value="Unassembled WGS sequence"/>
</dbReference>
<accession>A0A5E4NTQ6</accession>
<dbReference type="EMBL" id="CABPRJ010002480">
    <property type="protein sequence ID" value="VVC46364.1"/>
    <property type="molecule type" value="Genomic_DNA"/>
</dbReference>
<name>A0A5E4NTQ6_9HEMI</name>
<proteinExistence type="predicted"/>
<dbReference type="AlphaFoldDB" id="A0A5E4NTQ6"/>
<evidence type="ECO:0000313" key="2">
    <source>
        <dbReference type="Proteomes" id="UP000325440"/>
    </source>
</evidence>
<reference evidence="1 2" key="1">
    <citation type="submission" date="2019-08" db="EMBL/GenBank/DDBJ databases">
        <authorList>
            <person name="Alioto T."/>
            <person name="Alioto T."/>
            <person name="Gomez Garrido J."/>
        </authorList>
    </citation>
    <scope>NUCLEOTIDE SEQUENCE [LARGE SCALE GENOMIC DNA]</scope>
</reference>
<protein>
    <submittedName>
        <fullName evidence="1">Uncharacterized protein</fullName>
    </submittedName>
</protein>